<dbReference type="EMBL" id="JAIWYP010000014">
    <property type="protein sequence ID" value="KAH3711287.1"/>
    <property type="molecule type" value="Genomic_DNA"/>
</dbReference>
<protein>
    <submittedName>
        <fullName evidence="1">Uncharacterized protein</fullName>
    </submittedName>
</protein>
<keyword evidence="2" id="KW-1185">Reference proteome</keyword>
<reference evidence="1" key="1">
    <citation type="journal article" date="2019" name="bioRxiv">
        <title>The Genome of the Zebra Mussel, Dreissena polymorpha: A Resource for Invasive Species Research.</title>
        <authorList>
            <person name="McCartney M.A."/>
            <person name="Auch B."/>
            <person name="Kono T."/>
            <person name="Mallez S."/>
            <person name="Zhang Y."/>
            <person name="Obille A."/>
            <person name="Becker A."/>
            <person name="Abrahante J.E."/>
            <person name="Garbe J."/>
            <person name="Badalamenti J.P."/>
            <person name="Herman A."/>
            <person name="Mangelson H."/>
            <person name="Liachko I."/>
            <person name="Sullivan S."/>
            <person name="Sone E.D."/>
            <person name="Koren S."/>
            <person name="Silverstein K.A.T."/>
            <person name="Beckman K.B."/>
            <person name="Gohl D.M."/>
        </authorList>
    </citation>
    <scope>NUCLEOTIDE SEQUENCE</scope>
    <source>
        <strain evidence="1">Duluth1</strain>
        <tissue evidence="1">Whole animal</tissue>
    </source>
</reference>
<proteinExistence type="predicted"/>
<reference evidence="1" key="2">
    <citation type="submission" date="2020-11" db="EMBL/GenBank/DDBJ databases">
        <authorList>
            <person name="McCartney M.A."/>
            <person name="Auch B."/>
            <person name="Kono T."/>
            <person name="Mallez S."/>
            <person name="Becker A."/>
            <person name="Gohl D.M."/>
            <person name="Silverstein K.A.T."/>
            <person name="Koren S."/>
            <person name="Bechman K.B."/>
            <person name="Herman A."/>
            <person name="Abrahante J.E."/>
            <person name="Garbe J."/>
        </authorList>
    </citation>
    <scope>NUCLEOTIDE SEQUENCE</scope>
    <source>
        <strain evidence="1">Duluth1</strain>
        <tissue evidence="1">Whole animal</tissue>
    </source>
</reference>
<dbReference type="AlphaFoldDB" id="A0A9D4BVX6"/>
<sequence length="78" mass="8925">MEGWRKNGIQGPPALYWTQRYNGPHYIGVTVYCENTELKRGIEPTTSRVVVRHFNRVTKELAHSKAIGSDLKSLQRLA</sequence>
<organism evidence="1 2">
    <name type="scientific">Dreissena polymorpha</name>
    <name type="common">Zebra mussel</name>
    <name type="synonym">Mytilus polymorpha</name>
    <dbReference type="NCBI Taxonomy" id="45954"/>
    <lineage>
        <taxon>Eukaryota</taxon>
        <taxon>Metazoa</taxon>
        <taxon>Spiralia</taxon>
        <taxon>Lophotrochozoa</taxon>
        <taxon>Mollusca</taxon>
        <taxon>Bivalvia</taxon>
        <taxon>Autobranchia</taxon>
        <taxon>Heteroconchia</taxon>
        <taxon>Euheterodonta</taxon>
        <taxon>Imparidentia</taxon>
        <taxon>Neoheterodontei</taxon>
        <taxon>Myida</taxon>
        <taxon>Dreissenoidea</taxon>
        <taxon>Dreissenidae</taxon>
        <taxon>Dreissena</taxon>
    </lineage>
</organism>
<accession>A0A9D4BVX6</accession>
<dbReference type="Proteomes" id="UP000828390">
    <property type="component" value="Unassembled WGS sequence"/>
</dbReference>
<evidence type="ECO:0000313" key="2">
    <source>
        <dbReference type="Proteomes" id="UP000828390"/>
    </source>
</evidence>
<comment type="caution">
    <text evidence="1">The sequence shown here is derived from an EMBL/GenBank/DDBJ whole genome shotgun (WGS) entry which is preliminary data.</text>
</comment>
<name>A0A9D4BVX6_DREPO</name>
<gene>
    <name evidence="1" type="ORF">DPMN_070791</name>
</gene>
<evidence type="ECO:0000313" key="1">
    <source>
        <dbReference type="EMBL" id="KAH3711287.1"/>
    </source>
</evidence>